<dbReference type="InterPro" id="IPR029065">
    <property type="entry name" value="Enolase_C-like"/>
</dbReference>
<evidence type="ECO:0000256" key="7">
    <source>
        <dbReference type="RuleBase" id="RU366006"/>
    </source>
</evidence>
<dbReference type="SFLD" id="SFLDF00010">
    <property type="entry name" value="dipeptide_epimerase"/>
    <property type="match status" value="1"/>
</dbReference>
<dbReference type="Pfam" id="PF13378">
    <property type="entry name" value="MR_MLE_C"/>
    <property type="match status" value="1"/>
</dbReference>
<evidence type="ECO:0000256" key="5">
    <source>
        <dbReference type="PIRSR" id="PIRSR634603-1"/>
    </source>
</evidence>
<feature type="binding site" evidence="6">
    <location>
        <position position="183"/>
    </location>
    <ligand>
        <name>Mg(2+)</name>
        <dbReference type="ChEBI" id="CHEBI:18420"/>
    </ligand>
</feature>
<comment type="similarity">
    <text evidence="1 7">Belongs to the mandelate racemase/muconate lactonizing enzyme family.</text>
</comment>
<dbReference type="InterPro" id="IPR034603">
    <property type="entry name" value="Dipeptide_epimerase"/>
</dbReference>
<evidence type="ECO:0000313" key="10">
    <source>
        <dbReference type="Proteomes" id="UP000179129"/>
    </source>
</evidence>
<dbReference type="GO" id="GO:0046872">
    <property type="term" value="F:metal ion binding"/>
    <property type="evidence" value="ECO:0007669"/>
    <property type="project" value="UniProtKB-KW"/>
</dbReference>
<reference evidence="9 10" key="1">
    <citation type="journal article" date="2016" name="Nat. Commun.">
        <title>Thousands of microbial genomes shed light on interconnected biogeochemical processes in an aquifer system.</title>
        <authorList>
            <person name="Anantharaman K."/>
            <person name="Brown C.T."/>
            <person name="Hug L.A."/>
            <person name="Sharon I."/>
            <person name="Castelle C.J."/>
            <person name="Probst A.J."/>
            <person name="Thomas B.C."/>
            <person name="Singh A."/>
            <person name="Wilkins M.J."/>
            <person name="Karaoz U."/>
            <person name="Brodie E.L."/>
            <person name="Williams K.H."/>
            <person name="Hubbard S.S."/>
            <person name="Banfield J.F."/>
        </authorList>
    </citation>
    <scope>NUCLEOTIDE SEQUENCE [LARGE SCALE GENOMIC DNA]</scope>
</reference>
<dbReference type="InterPro" id="IPR013341">
    <property type="entry name" value="Mandelate_racemase_N_dom"/>
</dbReference>
<dbReference type="EMBL" id="MFIX01000123">
    <property type="protein sequence ID" value="OGG04102.1"/>
    <property type="molecule type" value="Genomic_DNA"/>
</dbReference>
<feature type="active site" description="Proton acceptor; specific for (S)-substrate epimerization" evidence="5">
    <location>
        <position position="256"/>
    </location>
</feature>
<dbReference type="PANTHER" id="PTHR48080:SF3">
    <property type="entry name" value="ENOLASE SUPERFAMILY MEMBER DDB_G0284701"/>
    <property type="match status" value="1"/>
</dbReference>
<evidence type="ECO:0000313" key="9">
    <source>
        <dbReference type="EMBL" id="OGG04102.1"/>
    </source>
</evidence>
<feature type="binding site" evidence="6">
    <location>
        <position position="234"/>
    </location>
    <ligand>
        <name>Mg(2+)</name>
        <dbReference type="ChEBI" id="CHEBI:18420"/>
    </ligand>
</feature>
<feature type="active site" description="Proton acceptor; specific for (R)-substrate epimerization" evidence="5">
    <location>
        <position position="158"/>
    </location>
</feature>
<evidence type="ECO:0000259" key="8">
    <source>
        <dbReference type="SMART" id="SM00922"/>
    </source>
</evidence>
<dbReference type="AlphaFoldDB" id="A0A1F5YW27"/>
<dbReference type="PANTHER" id="PTHR48080">
    <property type="entry name" value="D-GALACTONATE DEHYDRATASE-RELATED"/>
    <property type="match status" value="1"/>
</dbReference>
<keyword evidence="2 6" id="KW-0479">Metal-binding</keyword>
<dbReference type="GO" id="GO:0016855">
    <property type="term" value="F:racemase and epimerase activity, acting on amino acids and derivatives"/>
    <property type="evidence" value="ECO:0007669"/>
    <property type="project" value="UniProtKB-UniRule"/>
</dbReference>
<accession>A0A1F5YW27</accession>
<dbReference type="STRING" id="1817867.A3F83_01640"/>
<comment type="caution">
    <text evidence="9">The sequence shown here is derived from an EMBL/GenBank/DDBJ whole genome shotgun (WGS) entry which is preliminary data.</text>
</comment>
<sequence>MKLRYEPVELKARYTFNIANQDVAGDIFRNVVVHLEYDGITGCGEAAPFEIYGENQRTVMAALDTITPCIEKMKTPWEAESLMEYLDRKLERNFAAKAAIDMALFDLQGKICDLPVYRLLGLSVEKIPMSTYTIGIDSEEVIREKANQVADYPLLKIKVGGPEDIKTIKIVRSEAPQARLRVDANCGWQPRQALKMIEQLVEFGVEFIEQPLPAENKEGARWLYERSPLPLMADESCERLEDIPECIGRFDAINIKLAKCGGIRHALKMIGCARAHQLNVMLGCMVETSIGVTAAAHIAPLVDYIDLDGSELTSNDPCHGMTFDKGKIILSDKPGLGVEMRSFQEVECVES</sequence>
<dbReference type="Proteomes" id="UP000179129">
    <property type="component" value="Unassembled WGS sequence"/>
</dbReference>
<name>A0A1F5YW27_9BACT</name>
<dbReference type="CDD" id="cd03319">
    <property type="entry name" value="L-Ala-DL-Glu_epimerase"/>
    <property type="match status" value="1"/>
</dbReference>
<dbReference type="InterPro" id="IPR034593">
    <property type="entry name" value="DgoD-like"/>
</dbReference>
<dbReference type="GO" id="GO:0009063">
    <property type="term" value="P:amino acid catabolic process"/>
    <property type="evidence" value="ECO:0007669"/>
    <property type="project" value="InterPro"/>
</dbReference>
<dbReference type="SUPFAM" id="SSF51604">
    <property type="entry name" value="Enolase C-terminal domain-like"/>
    <property type="match status" value="1"/>
</dbReference>
<evidence type="ECO:0000256" key="2">
    <source>
        <dbReference type="ARBA" id="ARBA00022723"/>
    </source>
</evidence>
<protein>
    <recommendedName>
        <fullName evidence="7">Dipeptide epimerase</fullName>
        <ecNumber evidence="7">5.1.1.-</ecNumber>
    </recommendedName>
</protein>
<proteinExistence type="inferred from homology"/>
<keyword evidence="3 6" id="KW-0460">Magnesium</keyword>
<evidence type="ECO:0000256" key="6">
    <source>
        <dbReference type="PIRSR" id="PIRSR634603-3"/>
    </source>
</evidence>
<dbReference type="SFLD" id="SFLDG00180">
    <property type="entry name" value="muconate_cycloisomerase"/>
    <property type="match status" value="2"/>
</dbReference>
<dbReference type="Gene3D" id="3.20.20.120">
    <property type="entry name" value="Enolase-like C-terminal domain"/>
    <property type="match status" value="1"/>
</dbReference>
<evidence type="ECO:0000256" key="4">
    <source>
        <dbReference type="ARBA" id="ARBA00023235"/>
    </source>
</evidence>
<dbReference type="SFLD" id="SFLDS00001">
    <property type="entry name" value="Enolase"/>
    <property type="match status" value="2"/>
</dbReference>
<organism evidence="9 10">
    <name type="scientific">Candidatus Glassbacteria bacterium RIFCSPLOWO2_12_FULL_58_11</name>
    <dbReference type="NCBI Taxonomy" id="1817867"/>
    <lineage>
        <taxon>Bacteria</taxon>
        <taxon>Candidatus Glassiibacteriota</taxon>
    </lineage>
</organism>
<dbReference type="InterPro" id="IPR013342">
    <property type="entry name" value="Mandelate_racemase_C"/>
</dbReference>
<gene>
    <name evidence="9" type="ORF">A3F83_01640</name>
</gene>
<dbReference type="SFLD" id="SFLDF00009">
    <property type="entry name" value="o-succinylbenzoate_synthase"/>
    <property type="match status" value="1"/>
</dbReference>
<dbReference type="PROSITE" id="PS00908">
    <property type="entry name" value="MR_MLE_1"/>
    <property type="match status" value="1"/>
</dbReference>
<dbReference type="SUPFAM" id="SSF54826">
    <property type="entry name" value="Enolase N-terminal domain-like"/>
    <property type="match status" value="1"/>
</dbReference>
<keyword evidence="4 7" id="KW-0413">Isomerase</keyword>
<dbReference type="EC" id="5.1.1.-" evidence="7"/>
<dbReference type="PROSITE" id="PS00909">
    <property type="entry name" value="MR_MLE_2"/>
    <property type="match status" value="1"/>
</dbReference>
<dbReference type="Gene3D" id="3.30.390.10">
    <property type="entry name" value="Enolase-like, N-terminal domain"/>
    <property type="match status" value="1"/>
</dbReference>
<dbReference type="InterPro" id="IPR036849">
    <property type="entry name" value="Enolase-like_C_sf"/>
</dbReference>
<comment type="cofactor">
    <cofactor evidence="6 7">
        <name>Mg(2+)</name>
        <dbReference type="ChEBI" id="CHEBI:18420"/>
    </cofactor>
    <text evidence="6 7">Binds 1 Mg(2+) ion per subunit.</text>
</comment>
<evidence type="ECO:0000256" key="1">
    <source>
        <dbReference type="ARBA" id="ARBA00008031"/>
    </source>
</evidence>
<dbReference type="SMART" id="SM00922">
    <property type="entry name" value="MR_MLE"/>
    <property type="match status" value="1"/>
</dbReference>
<dbReference type="InterPro" id="IPR018110">
    <property type="entry name" value="Mandel_Rmase/mucon_lact_enz_CS"/>
</dbReference>
<feature type="domain" description="Mandelate racemase/muconate lactonizing enzyme C-terminal" evidence="8">
    <location>
        <begin position="139"/>
        <end position="230"/>
    </location>
</feature>
<dbReference type="InterPro" id="IPR029017">
    <property type="entry name" value="Enolase-like_N"/>
</dbReference>
<feature type="binding site" evidence="6">
    <location>
        <position position="209"/>
    </location>
    <ligand>
        <name>Mg(2+)</name>
        <dbReference type="ChEBI" id="CHEBI:18420"/>
    </ligand>
</feature>
<dbReference type="Pfam" id="PF02746">
    <property type="entry name" value="MR_MLE_N"/>
    <property type="match status" value="1"/>
</dbReference>
<evidence type="ECO:0000256" key="3">
    <source>
        <dbReference type="ARBA" id="ARBA00022842"/>
    </source>
</evidence>